<sequence>MIVELGFSVGVHLTKGSFTPGAVSVLDDDVVSALGIGVGVSADEGAGAGVMDGVTDEEAEESGASVEALGATRSTAGASLDDLVGGTGVVVLVLGVGVGVVVGCAAAIPPPVAINTAVNDATTNDAAGEARFGHGKFRYFATLAI</sequence>
<organism evidence="1 2">
    <name type="scientific">Rhodococcus opacus</name>
    <name type="common">Nocardia opaca</name>
    <dbReference type="NCBI Taxonomy" id="37919"/>
    <lineage>
        <taxon>Bacteria</taxon>
        <taxon>Bacillati</taxon>
        <taxon>Actinomycetota</taxon>
        <taxon>Actinomycetes</taxon>
        <taxon>Mycobacteriales</taxon>
        <taxon>Nocardiaceae</taxon>
        <taxon>Rhodococcus</taxon>
    </lineage>
</organism>
<dbReference type="EMBL" id="CP009111">
    <property type="protein sequence ID" value="ANS28511.1"/>
    <property type="molecule type" value="Genomic_DNA"/>
</dbReference>
<dbReference type="Proteomes" id="UP000186108">
    <property type="component" value="Chromosome"/>
</dbReference>
<dbReference type="AlphaFoldDB" id="A0A1B1K7F8"/>
<dbReference type="PATRIC" id="fig|37919.13.peg.3983"/>
<accession>A0A1B1K7F8</accession>
<protein>
    <submittedName>
        <fullName evidence="1">Putative membrane protein</fullName>
    </submittedName>
</protein>
<name>A0A1B1K7F8_RHOOP</name>
<gene>
    <name evidence="1" type="ORF">R1CP_19135</name>
</gene>
<evidence type="ECO:0000313" key="2">
    <source>
        <dbReference type="Proteomes" id="UP000186108"/>
    </source>
</evidence>
<reference evidence="1 2" key="1">
    <citation type="submission" date="2014-07" db="EMBL/GenBank/DDBJ databases">
        <authorList>
            <person name="Zhang J.E."/>
            <person name="Yang H."/>
            <person name="Guo J."/>
            <person name="Deng Z."/>
            <person name="Luo H."/>
            <person name="Luo M."/>
            <person name="Zhao B."/>
        </authorList>
    </citation>
    <scope>NUCLEOTIDE SEQUENCE [LARGE SCALE GENOMIC DNA]</scope>
    <source>
        <strain evidence="1 2">1CP</strain>
    </source>
</reference>
<proteinExistence type="predicted"/>
<evidence type="ECO:0000313" key="1">
    <source>
        <dbReference type="EMBL" id="ANS28511.1"/>
    </source>
</evidence>